<dbReference type="EMBL" id="BPWL01000001">
    <property type="protein sequence ID" value="GJJ06690.1"/>
    <property type="molecule type" value="Genomic_DNA"/>
</dbReference>
<protein>
    <submittedName>
        <fullName evidence="2">Uncharacterized protein</fullName>
    </submittedName>
</protein>
<dbReference type="Proteomes" id="UP001050691">
    <property type="component" value="Unassembled WGS sequence"/>
</dbReference>
<dbReference type="AlphaFoldDB" id="A0AAV4ZXY9"/>
<keyword evidence="3" id="KW-1185">Reference proteome</keyword>
<reference evidence="2" key="1">
    <citation type="submission" date="2021-10" db="EMBL/GenBank/DDBJ databases">
        <title>De novo Genome Assembly of Clathrus columnatus (Basidiomycota, Fungi) Using Illumina and Nanopore Sequence Data.</title>
        <authorList>
            <person name="Ogiso-Tanaka E."/>
            <person name="Itagaki H."/>
            <person name="Hosoya T."/>
            <person name="Hosaka K."/>
        </authorList>
    </citation>
    <scope>NUCLEOTIDE SEQUENCE</scope>
    <source>
        <strain evidence="2">MO-923</strain>
    </source>
</reference>
<feature type="compositionally biased region" description="Basic and acidic residues" evidence="1">
    <location>
        <begin position="164"/>
        <end position="174"/>
    </location>
</feature>
<accession>A0AAV4ZXY9</accession>
<comment type="caution">
    <text evidence="2">The sequence shown here is derived from an EMBL/GenBank/DDBJ whole genome shotgun (WGS) entry which is preliminary data.</text>
</comment>
<evidence type="ECO:0000256" key="1">
    <source>
        <dbReference type="SAM" id="MobiDB-lite"/>
    </source>
</evidence>
<feature type="compositionally biased region" description="Basic and acidic residues" evidence="1">
    <location>
        <begin position="185"/>
        <end position="200"/>
    </location>
</feature>
<sequence length="200" mass="22544">MYMMWPPKKAKFVPPIPKEPMFSMGEVIEDGTMCSLVPEMRAVLERQVKRVPKKRTSSKSVTSPSLDLDDLVSSLEDKLDIIIEENRAQHNVQEKLWAILDLMSTDLHVVADHVREKKNLKTLGPIPDSSIAWKLIAAELAFKANLVDLVGVEDQDMPESEEENASKGKGKEKEVVEDEEDEVEKGDHLPSDLSELDRNP</sequence>
<evidence type="ECO:0000313" key="2">
    <source>
        <dbReference type="EMBL" id="GJJ06690.1"/>
    </source>
</evidence>
<name>A0AAV4ZXY9_9AGAM</name>
<proteinExistence type="predicted"/>
<feature type="region of interest" description="Disordered" evidence="1">
    <location>
        <begin position="155"/>
        <end position="200"/>
    </location>
</feature>
<evidence type="ECO:0000313" key="3">
    <source>
        <dbReference type="Proteomes" id="UP001050691"/>
    </source>
</evidence>
<organism evidence="2 3">
    <name type="scientific">Clathrus columnatus</name>
    <dbReference type="NCBI Taxonomy" id="1419009"/>
    <lineage>
        <taxon>Eukaryota</taxon>
        <taxon>Fungi</taxon>
        <taxon>Dikarya</taxon>
        <taxon>Basidiomycota</taxon>
        <taxon>Agaricomycotina</taxon>
        <taxon>Agaricomycetes</taxon>
        <taxon>Phallomycetidae</taxon>
        <taxon>Phallales</taxon>
        <taxon>Clathraceae</taxon>
        <taxon>Clathrus</taxon>
    </lineage>
</organism>
<gene>
    <name evidence="2" type="ORF">Clacol_000885</name>
</gene>
<feature type="compositionally biased region" description="Acidic residues" evidence="1">
    <location>
        <begin position="175"/>
        <end position="184"/>
    </location>
</feature>